<dbReference type="PANTHER" id="PTHR32108:SF9">
    <property type="entry name" value="REVERSE TRANSCRIPTASE RNASE H-LIKE DOMAIN-CONTAINING PROTEIN"/>
    <property type="match status" value="1"/>
</dbReference>
<feature type="region of interest" description="Disordered" evidence="1">
    <location>
        <begin position="486"/>
        <end position="508"/>
    </location>
</feature>
<evidence type="ECO:0000259" key="2">
    <source>
        <dbReference type="Pfam" id="PF03732"/>
    </source>
</evidence>
<dbReference type="Proteomes" id="UP000694918">
    <property type="component" value="Unplaced"/>
</dbReference>
<dbReference type="PANTHER" id="PTHR32108">
    <property type="entry name" value="DNA-DIRECTED RNA POLYMERASE SUBUNIT ALPHA"/>
    <property type="match status" value="1"/>
</dbReference>
<feature type="compositionally biased region" description="Low complexity" evidence="1">
    <location>
        <begin position="51"/>
        <end position="61"/>
    </location>
</feature>
<keyword evidence="3" id="KW-1185">Reference proteome</keyword>
<name>A0AAJ6TMN8_POPEU</name>
<sequence>MENEERSQSETQYQRELEGVRNDVAHLTSMLEQMLRARDGEGTSTQPDEAPPAAQVPIAPINTGENTPNKQHPNPIRPIQIPVTMDLTNEDPQDVRFSNHEGYDKWTILEERLRAVEGNDLFDPIRAAEICLVPNIVIPKKFRVPEFVKYTGMECPKTHLRSYYNKMAEVIHDDKLLIYFFQDSLTGSALSWYMRLDNVKIKKWTDLADAFLKQYKFNLEIAPDRTSLITMEKGTQESVRAYAQRWRDQAINVQPPLIETEMVTLFANTFRAPYYEHLMGSSAQHFYDAVRIAERIEQGIRNGRIAEPVEKKGFFGKKKETEVNNLEGRYQGKGRNYQNYQTPTSQITSINFSKPSIPNQPHQTKFLTNNQNNYQRRDNRQLEEPLPPLPITLKELYAKLLSIGQIAPLPLPPMQPPFLTWYNPELTPMQLPFPTWYNPELTCEYHAGNAGHSIENCVAFKKRVSQLIKIEWVTFEDSPNVNSNPLPKHAVGGSGVNTMEVSSKEKVL</sequence>
<dbReference type="InterPro" id="IPR005162">
    <property type="entry name" value="Retrotrans_gag_dom"/>
</dbReference>
<dbReference type="AlphaFoldDB" id="A0AAJ6TMN8"/>
<feature type="compositionally biased region" description="Polar residues" evidence="1">
    <location>
        <begin position="63"/>
        <end position="72"/>
    </location>
</feature>
<evidence type="ECO:0000313" key="3">
    <source>
        <dbReference type="Proteomes" id="UP000694918"/>
    </source>
</evidence>
<reference evidence="4" key="1">
    <citation type="submission" date="2025-08" db="UniProtKB">
        <authorList>
            <consortium name="RefSeq"/>
        </authorList>
    </citation>
    <scope>IDENTIFICATION</scope>
</reference>
<evidence type="ECO:0000256" key="1">
    <source>
        <dbReference type="SAM" id="MobiDB-lite"/>
    </source>
</evidence>
<protein>
    <submittedName>
        <fullName evidence="4">Uncharacterized protein LOC105117365</fullName>
    </submittedName>
</protein>
<gene>
    <name evidence="4" type="primary">LOC105117365</name>
</gene>
<feature type="region of interest" description="Disordered" evidence="1">
    <location>
        <begin position="1"/>
        <end position="21"/>
    </location>
</feature>
<dbReference type="Pfam" id="PF03732">
    <property type="entry name" value="Retrotrans_gag"/>
    <property type="match status" value="1"/>
</dbReference>
<feature type="domain" description="Retrotransposon gag" evidence="2">
    <location>
        <begin position="181"/>
        <end position="254"/>
    </location>
</feature>
<feature type="region of interest" description="Disordered" evidence="1">
    <location>
        <begin position="35"/>
        <end position="76"/>
    </location>
</feature>
<dbReference type="RefSeq" id="XP_011013315.1">
    <property type="nucleotide sequence ID" value="XM_011015013.1"/>
</dbReference>
<organism evidence="3 4">
    <name type="scientific">Populus euphratica</name>
    <name type="common">Euphrates poplar</name>
    <dbReference type="NCBI Taxonomy" id="75702"/>
    <lineage>
        <taxon>Eukaryota</taxon>
        <taxon>Viridiplantae</taxon>
        <taxon>Streptophyta</taxon>
        <taxon>Embryophyta</taxon>
        <taxon>Tracheophyta</taxon>
        <taxon>Spermatophyta</taxon>
        <taxon>Magnoliopsida</taxon>
        <taxon>eudicotyledons</taxon>
        <taxon>Gunneridae</taxon>
        <taxon>Pentapetalae</taxon>
        <taxon>rosids</taxon>
        <taxon>fabids</taxon>
        <taxon>Malpighiales</taxon>
        <taxon>Salicaceae</taxon>
        <taxon>Saliceae</taxon>
        <taxon>Populus</taxon>
    </lineage>
</organism>
<accession>A0AAJ6TMN8</accession>
<evidence type="ECO:0000313" key="4">
    <source>
        <dbReference type="RefSeq" id="XP_011013315.1"/>
    </source>
</evidence>
<dbReference type="GeneID" id="105117365"/>
<proteinExistence type="predicted"/>
<dbReference type="KEGG" id="peu:105117365"/>